<accession>A0A5B7JKI4</accession>
<keyword evidence="2" id="KW-1185">Reference proteome</keyword>
<evidence type="ECO:0000313" key="2">
    <source>
        <dbReference type="Proteomes" id="UP000324222"/>
    </source>
</evidence>
<gene>
    <name evidence="1" type="ORF">E2C01_090301</name>
</gene>
<evidence type="ECO:0000313" key="1">
    <source>
        <dbReference type="EMBL" id="MPC95105.1"/>
    </source>
</evidence>
<dbReference type="Proteomes" id="UP000324222">
    <property type="component" value="Unassembled WGS sequence"/>
</dbReference>
<organism evidence="1 2">
    <name type="scientific">Portunus trituberculatus</name>
    <name type="common">Swimming crab</name>
    <name type="synonym">Neptunus trituberculatus</name>
    <dbReference type="NCBI Taxonomy" id="210409"/>
    <lineage>
        <taxon>Eukaryota</taxon>
        <taxon>Metazoa</taxon>
        <taxon>Ecdysozoa</taxon>
        <taxon>Arthropoda</taxon>
        <taxon>Crustacea</taxon>
        <taxon>Multicrustacea</taxon>
        <taxon>Malacostraca</taxon>
        <taxon>Eumalacostraca</taxon>
        <taxon>Eucarida</taxon>
        <taxon>Decapoda</taxon>
        <taxon>Pleocyemata</taxon>
        <taxon>Brachyura</taxon>
        <taxon>Eubrachyura</taxon>
        <taxon>Portunoidea</taxon>
        <taxon>Portunidae</taxon>
        <taxon>Portuninae</taxon>
        <taxon>Portunus</taxon>
    </lineage>
</organism>
<dbReference type="AlphaFoldDB" id="A0A5B7JKI4"/>
<comment type="caution">
    <text evidence="1">The sequence shown here is derived from an EMBL/GenBank/DDBJ whole genome shotgun (WGS) entry which is preliminary data.</text>
</comment>
<protein>
    <submittedName>
        <fullName evidence="1">Uncharacterized protein</fullName>
    </submittedName>
</protein>
<reference evidence="1 2" key="1">
    <citation type="submission" date="2019-05" db="EMBL/GenBank/DDBJ databases">
        <title>Another draft genome of Portunus trituberculatus and its Hox gene families provides insights of decapod evolution.</title>
        <authorList>
            <person name="Jeong J.-H."/>
            <person name="Song I."/>
            <person name="Kim S."/>
            <person name="Choi T."/>
            <person name="Kim D."/>
            <person name="Ryu S."/>
            <person name="Kim W."/>
        </authorList>
    </citation>
    <scope>NUCLEOTIDE SEQUENCE [LARGE SCALE GENOMIC DNA]</scope>
    <source>
        <tissue evidence="1">Muscle</tissue>
    </source>
</reference>
<proteinExistence type="predicted"/>
<dbReference type="EMBL" id="VSRR010101026">
    <property type="protein sequence ID" value="MPC95105.1"/>
    <property type="molecule type" value="Genomic_DNA"/>
</dbReference>
<name>A0A5B7JKI4_PORTR</name>
<sequence length="44" mass="5061">MQMVVEGSRGPKTRGALRVNIIRCYEWGVGEAYLRQRPSPVWGR</sequence>